<name>A0ABQ0MB42_MYCCL</name>
<feature type="chain" id="PRO_5045204035" description="Secreted protein" evidence="1">
    <location>
        <begin position="34"/>
        <end position="105"/>
    </location>
</feature>
<proteinExistence type="predicted"/>
<evidence type="ECO:0008006" key="4">
    <source>
        <dbReference type="Google" id="ProtNLM"/>
    </source>
</evidence>
<evidence type="ECO:0000313" key="2">
    <source>
        <dbReference type="EMBL" id="GAT60553.1"/>
    </source>
</evidence>
<evidence type="ECO:0000313" key="3">
    <source>
        <dbReference type="Proteomes" id="UP000815677"/>
    </source>
</evidence>
<keyword evidence="1" id="KW-0732">Signal</keyword>
<feature type="signal peptide" evidence="1">
    <location>
        <begin position="1"/>
        <end position="33"/>
    </location>
</feature>
<sequence length="105" mass="11964">MMPRTRHVCPHRGRLRILLLVASWTLSKPRRRAEEGEGRMREGRLGGLFKFNLPNIKHSISCHCVQPEVVVLPPVLSLLAVKHTQFSQTRLSPFPRTTLLATFVS</sequence>
<accession>A0ABQ0MB42</accession>
<evidence type="ECO:0000256" key="1">
    <source>
        <dbReference type="SAM" id="SignalP"/>
    </source>
</evidence>
<protein>
    <recommendedName>
        <fullName evidence="4">Secreted protein</fullName>
    </recommendedName>
</protein>
<reference evidence="2" key="1">
    <citation type="submission" date="2014-09" db="EMBL/GenBank/DDBJ databases">
        <title>Genome sequence of the luminous mushroom Mycena chlorophos for searching fungal bioluminescence genes.</title>
        <authorList>
            <person name="Tanaka Y."/>
            <person name="Kasuga D."/>
            <person name="Oba Y."/>
            <person name="Hase S."/>
            <person name="Sato K."/>
            <person name="Oba Y."/>
            <person name="Sakakibara Y."/>
        </authorList>
    </citation>
    <scope>NUCLEOTIDE SEQUENCE</scope>
</reference>
<keyword evidence="3" id="KW-1185">Reference proteome</keyword>
<dbReference type="Proteomes" id="UP000815677">
    <property type="component" value="Unassembled WGS sequence"/>
</dbReference>
<organism evidence="2 3">
    <name type="scientific">Mycena chlorophos</name>
    <name type="common">Agaric fungus</name>
    <name type="synonym">Agaricus chlorophos</name>
    <dbReference type="NCBI Taxonomy" id="658473"/>
    <lineage>
        <taxon>Eukaryota</taxon>
        <taxon>Fungi</taxon>
        <taxon>Dikarya</taxon>
        <taxon>Basidiomycota</taxon>
        <taxon>Agaricomycotina</taxon>
        <taxon>Agaricomycetes</taxon>
        <taxon>Agaricomycetidae</taxon>
        <taxon>Agaricales</taxon>
        <taxon>Marasmiineae</taxon>
        <taxon>Mycenaceae</taxon>
        <taxon>Mycena</taxon>
    </lineage>
</organism>
<gene>
    <name evidence="2" type="ORF">MCHLO_16681</name>
</gene>
<dbReference type="EMBL" id="DF849957">
    <property type="protein sequence ID" value="GAT60553.1"/>
    <property type="molecule type" value="Genomic_DNA"/>
</dbReference>